<accession>A0A8H4W5A7</accession>
<dbReference type="Proteomes" id="UP000566819">
    <property type="component" value="Unassembled WGS sequence"/>
</dbReference>
<organism evidence="1 2">
    <name type="scientific">Cudoniella acicularis</name>
    <dbReference type="NCBI Taxonomy" id="354080"/>
    <lineage>
        <taxon>Eukaryota</taxon>
        <taxon>Fungi</taxon>
        <taxon>Dikarya</taxon>
        <taxon>Ascomycota</taxon>
        <taxon>Pezizomycotina</taxon>
        <taxon>Leotiomycetes</taxon>
        <taxon>Helotiales</taxon>
        <taxon>Tricladiaceae</taxon>
        <taxon>Cudoniella</taxon>
    </lineage>
</organism>
<dbReference type="PANTHER" id="PTHR33112">
    <property type="entry name" value="DOMAIN PROTEIN, PUTATIVE-RELATED"/>
    <property type="match status" value="1"/>
</dbReference>
<comment type="caution">
    <text evidence="1">The sequence shown here is derived from an EMBL/GenBank/DDBJ whole genome shotgun (WGS) entry which is preliminary data.</text>
</comment>
<evidence type="ECO:0000313" key="1">
    <source>
        <dbReference type="EMBL" id="KAF4634347.1"/>
    </source>
</evidence>
<name>A0A8H4W5A7_9HELO</name>
<sequence length="235" mass="26837">MTGGFCAECQFILDRRDMLTDPYNIAKYHHHLIALEDSVKGGCQLCQLFLSCLSDHDLRIWRESYDTKMKYWARGAPQDNCYELIVFTPAETGNNRVYTKYPTISLHVTAVVEHNSLNDEQEVEQSTSSCQGLDLARSWFETCTGSHLVCQAPGSFNYPTRLLAFEFGVLHLVFTSEMLDHPNYATLSHCWGNSMPLRLEIGNLNDFRAEIPQSKLCKTFKDAITIAKYLSLQYL</sequence>
<gene>
    <name evidence="1" type="ORF">G7Y89_g3763</name>
</gene>
<reference evidence="1 2" key="1">
    <citation type="submission" date="2020-03" db="EMBL/GenBank/DDBJ databases">
        <title>Draft Genome Sequence of Cudoniella acicularis.</title>
        <authorList>
            <person name="Buettner E."/>
            <person name="Kellner H."/>
        </authorList>
    </citation>
    <scope>NUCLEOTIDE SEQUENCE [LARGE SCALE GENOMIC DNA]</scope>
    <source>
        <strain evidence="1 2">DSM 108380</strain>
    </source>
</reference>
<dbReference type="PANTHER" id="PTHR33112:SF11">
    <property type="entry name" value="HETEROKARYON INCOMPATIBILITY DOMAIN-CONTAINING PROTEIN"/>
    <property type="match status" value="1"/>
</dbReference>
<dbReference type="EMBL" id="JAAMPI010000191">
    <property type="protein sequence ID" value="KAF4634347.1"/>
    <property type="molecule type" value="Genomic_DNA"/>
</dbReference>
<protein>
    <submittedName>
        <fullName evidence="1">Uncharacterized protein</fullName>
    </submittedName>
</protein>
<dbReference type="AlphaFoldDB" id="A0A8H4W5A7"/>
<dbReference type="OrthoDB" id="5347061at2759"/>
<keyword evidence="2" id="KW-1185">Reference proteome</keyword>
<proteinExistence type="predicted"/>
<evidence type="ECO:0000313" key="2">
    <source>
        <dbReference type="Proteomes" id="UP000566819"/>
    </source>
</evidence>